<proteinExistence type="predicted"/>
<keyword evidence="1" id="KW-0812">Transmembrane</keyword>
<organism evidence="2 3">
    <name type="scientific">Pseudohongiella spirulinae</name>
    <dbReference type="NCBI Taxonomy" id="1249552"/>
    <lineage>
        <taxon>Bacteria</taxon>
        <taxon>Pseudomonadati</taxon>
        <taxon>Pseudomonadota</taxon>
        <taxon>Gammaproteobacteria</taxon>
        <taxon>Pseudomonadales</taxon>
        <taxon>Pseudohongiellaceae</taxon>
        <taxon>Pseudohongiella</taxon>
    </lineage>
</organism>
<dbReference type="CDD" id="cd01324">
    <property type="entry name" value="cbb3_Oxidase_CcoQ"/>
    <property type="match status" value="1"/>
</dbReference>
<evidence type="ECO:0000313" key="3">
    <source>
        <dbReference type="Proteomes" id="UP000065641"/>
    </source>
</evidence>
<dbReference type="Pfam" id="PF05545">
    <property type="entry name" value="FixQ"/>
    <property type="match status" value="1"/>
</dbReference>
<dbReference type="RefSeq" id="WP_082628133.1">
    <property type="nucleotide sequence ID" value="NZ_CP013189.1"/>
</dbReference>
<keyword evidence="1" id="KW-0472">Membrane</keyword>
<gene>
    <name evidence="2" type="ORF">PS2015_2568</name>
</gene>
<keyword evidence="1" id="KW-1133">Transmembrane helix</keyword>
<evidence type="ECO:0000256" key="1">
    <source>
        <dbReference type="SAM" id="Phobius"/>
    </source>
</evidence>
<protein>
    <submittedName>
        <fullName evidence="2">Cytochrome c oxidase, cbb3-type, subunit CcoQ</fullName>
    </submittedName>
</protein>
<dbReference type="OrthoDB" id="6402501at2"/>
<name>A0A0S2KFW0_9GAMM</name>
<feature type="transmembrane region" description="Helical" evidence="1">
    <location>
        <begin position="6"/>
        <end position="26"/>
    </location>
</feature>
<keyword evidence="3" id="KW-1185">Reference proteome</keyword>
<dbReference type="InterPro" id="IPR008621">
    <property type="entry name" value="Cbb3-typ_cyt_oxidase_comp"/>
</dbReference>
<dbReference type="STRING" id="1249552.PS2015_2568"/>
<reference evidence="2 3" key="1">
    <citation type="submission" date="2015-11" db="EMBL/GenBank/DDBJ databases">
        <authorList>
            <person name="Zhang Y."/>
            <person name="Guo Z."/>
        </authorList>
    </citation>
    <scope>NUCLEOTIDE SEQUENCE [LARGE SCALE GENOMIC DNA]</scope>
    <source>
        <strain evidence="2 3">KCTC 32221</strain>
    </source>
</reference>
<dbReference type="Proteomes" id="UP000065641">
    <property type="component" value="Chromosome"/>
</dbReference>
<dbReference type="KEGG" id="pspi:PS2015_2568"/>
<accession>A0A0S2KFW0</accession>
<dbReference type="AlphaFoldDB" id="A0A0S2KFW0"/>
<evidence type="ECO:0000313" key="2">
    <source>
        <dbReference type="EMBL" id="ALO47201.1"/>
    </source>
</evidence>
<sequence length="58" mass="6563">MDINDLRTLSTVLVALAFFAIVWWAFGPSRKKYFDEAAQLPFKEDEANQVTSSKGDHS</sequence>
<dbReference type="EMBL" id="CP013189">
    <property type="protein sequence ID" value="ALO47201.1"/>
    <property type="molecule type" value="Genomic_DNA"/>
</dbReference>